<evidence type="ECO:0000256" key="7">
    <source>
        <dbReference type="SAM" id="Phobius"/>
    </source>
</evidence>
<dbReference type="InterPro" id="IPR013022">
    <property type="entry name" value="Xyl_isomerase-like_TIM-brl"/>
</dbReference>
<dbReference type="FunFam" id="3.90.190.10:FF:000004">
    <property type="entry name" value="Protein phosphatase Slingshot homolog 2"/>
    <property type="match status" value="1"/>
</dbReference>
<dbReference type="Pfam" id="PF00782">
    <property type="entry name" value="DSPc"/>
    <property type="match status" value="1"/>
</dbReference>
<keyword evidence="2" id="KW-0378">Hydrolase</keyword>
<dbReference type="Pfam" id="PF00892">
    <property type="entry name" value="EamA"/>
    <property type="match status" value="1"/>
</dbReference>
<dbReference type="Proteomes" id="UP000241769">
    <property type="component" value="Unassembled WGS sequence"/>
</dbReference>
<feature type="transmembrane region" description="Helical" evidence="7">
    <location>
        <begin position="172"/>
        <end position="188"/>
    </location>
</feature>
<dbReference type="GO" id="GO:0005737">
    <property type="term" value="C:cytoplasm"/>
    <property type="evidence" value="ECO:0007669"/>
    <property type="project" value="TreeGrafter"/>
</dbReference>
<dbReference type="InterPro" id="IPR029021">
    <property type="entry name" value="Prot-tyrosine_phosphatase-like"/>
</dbReference>
<feature type="domain" description="Tyrosine-protein phosphatase" evidence="8">
    <location>
        <begin position="1030"/>
        <end position="1170"/>
    </location>
</feature>
<dbReference type="InterPro" id="IPR003595">
    <property type="entry name" value="Tyr_Pase_cat"/>
</dbReference>
<evidence type="ECO:0000313" key="11">
    <source>
        <dbReference type="Proteomes" id="UP000241769"/>
    </source>
</evidence>
<dbReference type="InterPro" id="IPR000387">
    <property type="entry name" value="Tyr_Pase_dom"/>
</dbReference>
<dbReference type="InterPro" id="IPR000620">
    <property type="entry name" value="EamA_dom"/>
</dbReference>
<dbReference type="PROSITE" id="PS50054">
    <property type="entry name" value="TYR_PHOSPHATASE_DUAL"/>
    <property type="match status" value="1"/>
</dbReference>
<dbReference type="SUPFAM" id="SSF103481">
    <property type="entry name" value="Multidrug resistance efflux transporter EmrE"/>
    <property type="match status" value="2"/>
</dbReference>
<feature type="transmembrane region" description="Helical" evidence="7">
    <location>
        <begin position="239"/>
        <end position="263"/>
    </location>
</feature>
<keyword evidence="11" id="KW-1185">Reference proteome</keyword>
<name>A0A2P6NYT0_9EUKA</name>
<dbReference type="GO" id="GO:0043409">
    <property type="term" value="P:negative regulation of MAPK cascade"/>
    <property type="evidence" value="ECO:0007669"/>
    <property type="project" value="TreeGrafter"/>
</dbReference>
<dbReference type="InterPro" id="IPR036237">
    <property type="entry name" value="Xyl_isomerase-like_sf"/>
</dbReference>
<feature type="transmembrane region" description="Helical" evidence="7">
    <location>
        <begin position="53"/>
        <end position="71"/>
    </location>
</feature>
<dbReference type="STRING" id="1890364.A0A2P6NYT0"/>
<evidence type="ECO:0000313" key="10">
    <source>
        <dbReference type="EMBL" id="PRP89110.1"/>
    </source>
</evidence>
<feature type="transmembrane region" description="Helical" evidence="7">
    <location>
        <begin position="124"/>
        <end position="141"/>
    </location>
</feature>
<dbReference type="CDD" id="cd14498">
    <property type="entry name" value="DSP"/>
    <property type="match status" value="1"/>
</dbReference>
<dbReference type="PANTHER" id="PTHR10159">
    <property type="entry name" value="DUAL SPECIFICITY PROTEIN PHOSPHATASE"/>
    <property type="match status" value="1"/>
</dbReference>
<evidence type="ECO:0000256" key="5">
    <source>
        <dbReference type="ARBA" id="ARBA00048336"/>
    </source>
</evidence>
<keyword evidence="7" id="KW-0812">Transmembrane</keyword>
<proteinExistence type="inferred from homology"/>
<dbReference type="InterPro" id="IPR000340">
    <property type="entry name" value="Dual-sp_phosphatase_cat-dom"/>
</dbReference>
<organism evidence="10 11">
    <name type="scientific">Planoprotostelium fungivorum</name>
    <dbReference type="NCBI Taxonomy" id="1890364"/>
    <lineage>
        <taxon>Eukaryota</taxon>
        <taxon>Amoebozoa</taxon>
        <taxon>Evosea</taxon>
        <taxon>Variosea</taxon>
        <taxon>Cavosteliida</taxon>
        <taxon>Cavosteliaceae</taxon>
        <taxon>Planoprotostelium</taxon>
    </lineage>
</organism>
<feature type="transmembrane region" description="Helical" evidence="7">
    <location>
        <begin position="208"/>
        <end position="227"/>
    </location>
</feature>
<dbReference type="PANTHER" id="PTHR10159:SF519">
    <property type="entry name" value="DUAL SPECIFICITY PROTEIN PHOSPHATASE MPK3"/>
    <property type="match status" value="1"/>
</dbReference>
<reference evidence="10 11" key="1">
    <citation type="journal article" date="2018" name="Genome Biol. Evol.">
        <title>Multiple Roots of Fruiting Body Formation in Amoebozoa.</title>
        <authorList>
            <person name="Hillmann F."/>
            <person name="Forbes G."/>
            <person name="Novohradska S."/>
            <person name="Ferling I."/>
            <person name="Riege K."/>
            <person name="Groth M."/>
            <person name="Westermann M."/>
            <person name="Marz M."/>
            <person name="Spaller T."/>
            <person name="Winckler T."/>
            <person name="Schaap P."/>
            <person name="Glockner G."/>
        </authorList>
    </citation>
    <scope>NUCLEOTIDE SEQUENCE [LARGE SCALE GENOMIC DNA]</scope>
    <source>
        <strain evidence="10 11">Jena</strain>
    </source>
</reference>
<dbReference type="OrthoDB" id="306876at2759"/>
<feature type="domain" description="Tyrosine specific protein phosphatases" evidence="9">
    <location>
        <begin position="1085"/>
        <end position="1149"/>
    </location>
</feature>
<dbReference type="AlphaFoldDB" id="A0A2P6NYT0"/>
<evidence type="ECO:0000256" key="4">
    <source>
        <dbReference type="ARBA" id="ARBA00047761"/>
    </source>
</evidence>
<evidence type="ECO:0000259" key="8">
    <source>
        <dbReference type="PROSITE" id="PS50054"/>
    </source>
</evidence>
<dbReference type="InParanoid" id="A0A2P6NYT0"/>
<dbReference type="Gene3D" id="3.20.20.150">
    <property type="entry name" value="Divalent-metal-dependent TIM barrel enzymes"/>
    <property type="match status" value="1"/>
</dbReference>
<feature type="transmembrane region" description="Helical" evidence="7">
    <location>
        <begin position="147"/>
        <end position="165"/>
    </location>
</feature>
<evidence type="ECO:0000259" key="9">
    <source>
        <dbReference type="PROSITE" id="PS50056"/>
    </source>
</evidence>
<dbReference type="GO" id="GO:0016020">
    <property type="term" value="C:membrane"/>
    <property type="evidence" value="ECO:0007669"/>
    <property type="project" value="InterPro"/>
</dbReference>
<evidence type="ECO:0000256" key="3">
    <source>
        <dbReference type="ARBA" id="ARBA00022912"/>
    </source>
</evidence>
<dbReference type="Pfam" id="PF01261">
    <property type="entry name" value="AP_endonuc_2"/>
    <property type="match status" value="1"/>
</dbReference>
<keyword evidence="7" id="KW-0472">Membrane</keyword>
<dbReference type="SMART" id="SM00195">
    <property type="entry name" value="DSPc"/>
    <property type="match status" value="1"/>
</dbReference>
<dbReference type="GO" id="GO:0004722">
    <property type="term" value="F:protein serine/threonine phosphatase activity"/>
    <property type="evidence" value="ECO:0007669"/>
    <property type="project" value="UniProtKB-EC"/>
</dbReference>
<dbReference type="PROSITE" id="PS50056">
    <property type="entry name" value="TYR_PHOSPHATASE_2"/>
    <property type="match status" value="1"/>
</dbReference>
<evidence type="ECO:0000256" key="2">
    <source>
        <dbReference type="ARBA" id="ARBA00022801"/>
    </source>
</evidence>
<dbReference type="InterPro" id="IPR020422">
    <property type="entry name" value="TYR_PHOSPHATASE_DUAL_dom"/>
</dbReference>
<dbReference type="InterPro" id="IPR037185">
    <property type="entry name" value="EmrE-like"/>
</dbReference>
<comment type="catalytic activity">
    <reaction evidence="5">
        <text>O-phospho-L-threonyl-[protein] + H2O = L-threonyl-[protein] + phosphate</text>
        <dbReference type="Rhea" id="RHEA:47004"/>
        <dbReference type="Rhea" id="RHEA-COMP:11060"/>
        <dbReference type="Rhea" id="RHEA-COMP:11605"/>
        <dbReference type="ChEBI" id="CHEBI:15377"/>
        <dbReference type="ChEBI" id="CHEBI:30013"/>
        <dbReference type="ChEBI" id="CHEBI:43474"/>
        <dbReference type="ChEBI" id="CHEBI:61977"/>
        <dbReference type="EC" id="3.1.3.16"/>
    </reaction>
</comment>
<keyword evidence="7" id="KW-1133">Transmembrane helix</keyword>
<comment type="similarity">
    <text evidence="1">Belongs to the protein-tyrosine phosphatase family. Non-receptor class dual specificity subfamily.</text>
</comment>
<protein>
    <submittedName>
        <fullName evidence="10">Uncharacterized protein</fullName>
    </submittedName>
</protein>
<comment type="caution">
    <text evidence="10">The sequence shown here is derived from an EMBL/GenBank/DDBJ whole genome shotgun (WGS) entry which is preliminary data.</text>
</comment>
<gene>
    <name evidence="10" type="ORF">PROFUN_01830</name>
</gene>
<feature type="transmembrane region" description="Helical" evidence="7">
    <location>
        <begin position="83"/>
        <end position="103"/>
    </location>
</feature>
<dbReference type="SMART" id="SM00404">
    <property type="entry name" value="PTPc_motif"/>
    <property type="match status" value="1"/>
</dbReference>
<feature type="region of interest" description="Disordered" evidence="6">
    <location>
        <begin position="868"/>
        <end position="897"/>
    </location>
</feature>
<dbReference type="Gene3D" id="3.90.190.10">
    <property type="entry name" value="Protein tyrosine phosphatase superfamily"/>
    <property type="match status" value="1"/>
</dbReference>
<evidence type="ECO:0000256" key="1">
    <source>
        <dbReference type="ARBA" id="ARBA00008601"/>
    </source>
</evidence>
<dbReference type="PROSITE" id="PS00383">
    <property type="entry name" value="TYR_PHOSPHATASE_1"/>
    <property type="match status" value="1"/>
</dbReference>
<accession>A0A2P6NYT0</accession>
<dbReference type="InterPro" id="IPR016130">
    <property type="entry name" value="Tyr_Pase_AS"/>
</dbReference>
<evidence type="ECO:0000256" key="6">
    <source>
        <dbReference type="SAM" id="MobiDB-lite"/>
    </source>
</evidence>
<sequence>MPDSGREKSEDIQLESAGELPTIVAPEVIKEDVDKTVGYAEAQPTLKQKMARLWPITIAIVSSVGFSYMTLLVKLCATRIPTFQLNLTRSVFQMFLSFIFLWFTTKQTIFQVERRHLPAVLSRGLIGFCGSLLFFFALSKLPLSESVVISFTHPVMVAIVAPFMLKEKWQHVDALGGVLCTIGVILIARPPILFDDQEIEGKPDWDHWLGVGAVILSAVLVTFNICLTRSLGKAVHPIMTVAWFCVTSSILSTFGVLLTGYVPPTRDEWLALCGVGTLAFLCQWGIGRALQLEKAVIIANTGYLQVVFGAVNDVIFMGFTPGGTSIAGIACISSWSIISLVKEWRRDKVAWYTTLRLWYQNRSTSHQKLAHDEEIRNTKKPCLTTYIFSVHMRSSTAVVDRDRFGIASLSLGNNAYHTLQAKVSAAAQCGLRHVEVTIPDFEAYRDGCIADGSATDDVSAAKLLHDLLSAHNIRVSCFQPIRDVEGHTDPEKKKSVFLKATTCFPIMKILDCDLLLCCSSVDPSSSPDENIIGRDLAELADLAAAWSKENSFRCIRIGFEALSWGVHVYTWKQSWKCVSASPRENLGIILDSFNSLAREYSDPWTKSGLQRPEEQSKAFLDENMRELMSLPGEKIFLFQIADAMLPPDDCPRPLSTDPFQMIMPWSRNYRLFPLEIERGAILPIEIYAAAVEATGYRAIPIHTHRWHMRVEEPHLSNVYTPHTTPPGAVGDRLRVAKFRHSCDMYCSYYNNYRANRFRATSQKSDHASIIDTSIICSISRFRDSEQQKRKKKLKCLSLNSTKVIYECPRGNNLFSRLPDSSIRFDGCDVWSYIADDSPDARQRTILQARTCDNLQSDPRANGRLNEKLEENSESCQHTSVKSMNVGSYSSPPFRPPSAQNREEKVLVRLISPIGEEFHYRLSPRCTILELKRQFQQLLPQLKVERLFFFHDLKNVENDTRIDELDYEWEPQLDATGQVTASYRMRPPTSIALLYAFDYLGRWSNKSARQREFYDEIMATHLLRFDAKGFEANLILDKLYLGNINAAFNLNELKAMGITHIVTLHNSLKPLYTKHFSYLTIEAEDLYYVNLIEHFEATAKFIDEGRKQGGVLVHCAAGISRSSTIVIAYLMQAMRFSLKEAFKYVRERRPIISPNDGFSRQLQVYEDILCNNNLATQEQIEFLSGYKKSKSEYMFCFNHLKDKQMQFK</sequence>
<feature type="compositionally biased region" description="Polar residues" evidence="6">
    <location>
        <begin position="873"/>
        <end position="890"/>
    </location>
</feature>
<comment type="catalytic activity">
    <reaction evidence="4">
        <text>O-phospho-L-seryl-[protein] + H2O = L-seryl-[protein] + phosphate</text>
        <dbReference type="Rhea" id="RHEA:20629"/>
        <dbReference type="Rhea" id="RHEA-COMP:9863"/>
        <dbReference type="Rhea" id="RHEA-COMP:11604"/>
        <dbReference type="ChEBI" id="CHEBI:15377"/>
        <dbReference type="ChEBI" id="CHEBI:29999"/>
        <dbReference type="ChEBI" id="CHEBI:43474"/>
        <dbReference type="ChEBI" id="CHEBI:83421"/>
        <dbReference type="EC" id="3.1.3.16"/>
    </reaction>
</comment>
<dbReference type="EMBL" id="MDYQ01000005">
    <property type="protein sequence ID" value="PRP89110.1"/>
    <property type="molecule type" value="Genomic_DNA"/>
</dbReference>
<dbReference type="SUPFAM" id="SSF51658">
    <property type="entry name" value="Xylose isomerase-like"/>
    <property type="match status" value="1"/>
</dbReference>
<dbReference type="SUPFAM" id="SSF52799">
    <property type="entry name" value="(Phosphotyrosine protein) phosphatases II"/>
    <property type="match status" value="1"/>
</dbReference>
<keyword evidence="3" id="KW-0904">Protein phosphatase</keyword>